<proteinExistence type="predicted"/>
<name>A0A9W9RDZ9_9EURO</name>
<gene>
    <name evidence="1" type="ORF">N7496_010839</name>
</gene>
<dbReference type="AlphaFoldDB" id="A0A9W9RDZ9"/>
<dbReference type="EMBL" id="JAPZBS010000009">
    <property type="protein sequence ID" value="KAJ5358426.1"/>
    <property type="molecule type" value="Genomic_DNA"/>
</dbReference>
<dbReference type="RefSeq" id="XP_056549712.1">
    <property type="nucleotide sequence ID" value="XM_056703752.1"/>
</dbReference>
<dbReference type="OrthoDB" id="4232400at2759"/>
<protein>
    <submittedName>
        <fullName evidence="1">Uncharacterized protein</fullName>
    </submittedName>
</protein>
<organism evidence="1 2">
    <name type="scientific">Penicillium cataractarum</name>
    <dbReference type="NCBI Taxonomy" id="2100454"/>
    <lineage>
        <taxon>Eukaryota</taxon>
        <taxon>Fungi</taxon>
        <taxon>Dikarya</taxon>
        <taxon>Ascomycota</taxon>
        <taxon>Pezizomycotina</taxon>
        <taxon>Eurotiomycetes</taxon>
        <taxon>Eurotiomycetidae</taxon>
        <taxon>Eurotiales</taxon>
        <taxon>Aspergillaceae</taxon>
        <taxon>Penicillium</taxon>
    </lineage>
</organism>
<sequence>MPHSSDALQPPLTPAEREIIKPYGGWTQFLMSYGLKPWNGEDAEEGMGILKGLAAIEVEAEAK</sequence>
<reference evidence="1" key="2">
    <citation type="journal article" date="2023" name="IMA Fungus">
        <title>Comparative genomic study of the Penicillium genus elucidates a diverse pangenome and 15 lateral gene transfer events.</title>
        <authorList>
            <person name="Petersen C."/>
            <person name="Sorensen T."/>
            <person name="Nielsen M.R."/>
            <person name="Sondergaard T.E."/>
            <person name="Sorensen J.L."/>
            <person name="Fitzpatrick D.A."/>
            <person name="Frisvad J.C."/>
            <person name="Nielsen K.L."/>
        </authorList>
    </citation>
    <scope>NUCLEOTIDE SEQUENCE</scope>
    <source>
        <strain evidence="1">IBT 29864</strain>
    </source>
</reference>
<comment type="caution">
    <text evidence="1">The sequence shown here is derived from an EMBL/GenBank/DDBJ whole genome shotgun (WGS) entry which is preliminary data.</text>
</comment>
<reference evidence="1" key="1">
    <citation type="submission" date="2022-11" db="EMBL/GenBank/DDBJ databases">
        <authorList>
            <person name="Petersen C."/>
        </authorList>
    </citation>
    <scope>NUCLEOTIDE SEQUENCE</scope>
    <source>
        <strain evidence="1">IBT 29864</strain>
    </source>
</reference>
<accession>A0A9W9RDZ9</accession>
<evidence type="ECO:0000313" key="2">
    <source>
        <dbReference type="Proteomes" id="UP001147782"/>
    </source>
</evidence>
<keyword evidence="2" id="KW-1185">Reference proteome</keyword>
<evidence type="ECO:0000313" key="1">
    <source>
        <dbReference type="EMBL" id="KAJ5358426.1"/>
    </source>
</evidence>
<dbReference type="GeneID" id="81442931"/>
<dbReference type="Proteomes" id="UP001147782">
    <property type="component" value="Unassembled WGS sequence"/>
</dbReference>